<dbReference type="STRING" id="575540.Isop_1695"/>
<feature type="transmembrane region" description="Helical" evidence="6">
    <location>
        <begin position="54"/>
        <end position="77"/>
    </location>
</feature>
<dbReference type="EMBL" id="CP002353">
    <property type="protein sequence ID" value="ADV62279.1"/>
    <property type="molecule type" value="Genomic_DNA"/>
</dbReference>
<evidence type="ECO:0000256" key="6">
    <source>
        <dbReference type="SAM" id="Phobius"/>
    </source>
</evidence>
<evidence type="ECO:0000259" key="7">
    <source>
        <dbReference type="Pfam" id="PF01957"/>
    </source>
</evidence>
<keyword evidence="2 6" id="KW-0812">Transmembrane</keyword>
<feature type="compositionally biased region" description="Low complexity" evidence="5">
    <location>
        <begin position="197"/>
        <end position="206"/>
    </location>
</feature>
<dbReference type="GO" id="GO:0005886">
    <property type="term" value="C:plasma membrane"/>
    <property type="evidence" value="ECO:0007669"/>
    <property type="project" value="TreeGrafter"/>
</dbReference>
<reference evidence="8 9" key="2">
    <citation type="journal article" date="2011" name="Stand. Genomic Sci.">
        <title>Complete genome sequence of Isosphaera pallida type strain (IS1B).</title>
        <authorList>
            <consortium name="US DOE Joint Genome Institute (JGI-PGF)"/>
            <person name="Goker M."/>
            <person name="Cleland D."/>
            <person name="Saunders E."/>
            <person name="Lapidus A."/>
            <person name="Nolan M."/>
            <person name="Lucas S."/>
            <person name="Hammon N."/>
            <person name="Deshpande S."/>
            <person name="Cheng J.F."/>
            <person name="Tapia R."/>
            <person name="Han C."/>
            <person name="Goodwin L."/>
            <person name="Pitluck S."/>
            <person name="Liolios K."/>
            <person name="Pagani I."/>
            <person name="Ivanova N."/>
            <person name="Mavromatis K."/>
            <person name="Pati A."/>
            <person name="Chen A."/>
            <person name="Palaniappan K."/>
            <person name="Land M."/>
            <person name="Hauser L."/>
            <person name="Chang Y.J."/>
            <person name="Jeffries C.D."/>
            <person name="Detter J.C."/>
            <person name="Beck B."/>
            <person name="Woyke T."/>
            <person name="Bristow J."/>
            <person name="Eisen J.A."/>
            <person name="Markowitz V."/>
            <person name="Hugenholtz P."/>
            <person name="Kyrpides N.C."/>
            <person name="Klenk H.P."/>
        </authorList>
    </citation>
    <scope>NUCLEOTIDE SEQUENCE [LARGE SCALE GENOMIC DNA]</scope>
    <source>
        <strain evidence="9">ATCC 43644 / DSM 9630 / IS1B</strain>
    </source>
</reference>
<keyword evidence="3 6" id="KW-1133">Transmembrane helix</keyword>
<organism evidence="8 9">
    <name type="scientific">Isosphaera pallida (strain ATCC 43644 / DSM 9630 / IS1B)</name>
    <dbReference type="NCBI Taxonomy" id="575540"/>
    <lineage>
        <taxon>Bacteria</taxon>
        <taxon>Pseudomonadati</taxon>
        <taxon>Planctomycetota</taxon>
        <taxon>Planctomycetia</taxon>
        <taxon>Isosphaerales</taxon>
        <taxon>Isosphaeraceae</taxon>
        <taxon>Isosphaera</taxon>
    </lineage>
</organism>
<feature type="domain" description="NfeD-like C-terminal" evidence="7">
    <location>
        <begin position="113"/>
        <end position="167"/>
    </location>
</feature>
<dbReference type="InterPro" id="IPR012340">
    <property type="entry name" value="NA-bd_OB-fold"/>
</dbReference>
<evidence type="ECO:0000256" key="4">
    <source>
        <dbReference type="ARBA" id="ARBA00023136"/>
    </source>
</evidence>
<sequence length="230" mass="25349">MLPAHLLWPTIFLTLGFLMLMAEVFIPSGGLIGLAALTFLGLSLWHAFSYSTSLGLTFMLTMAIVLPFVVSFMIYMWPRTPLGRRMILAPPGEDEEEPDAESFRESERSLRLDRLVGEYGKTLTPLRPSGAVEFNNRRLDALAEEGLVPAGKLVRAVGTRGCQLIVRQVDETMMSQLIHGDLDLDSHAESPRNPDGTATTNQTTAAPPEQSPSTQAQPQPRRPLSDFNLD</sequence>
<dbReference type="AlphaFoldDB" id="E8R0T3"/>
<dbReference type="InterPro" id="IPR052165">
    <property type="entry name" value="Membrane_assoc_protease"/>
</dbReference>
<evidence type="ECO:0000256" key="3">
    <source>
        <dbReference type="ARBA" id="ARBA00022989"/>
    </source>
</evidence>
<dbReference type="Pfam" id="PF01957">
    <property type="entry name" value="NfeD"/>
    <property type="match status" value="1"/>
</dbReference>
<feature type="region of interest" description="Disordered" evidence="5">
    <location>
        <begin position="184"/>
        <end position="230"/>
    </location>
</feature>
<keyword evidence="9" id="KW-1185">Reference proteome</keyword>
<proteinExistence type="predicted"/>
<dbReference type="PANTHER" id="PTHR33507:SF3">
    <property type="entry name" value="INNER MEMBRANE PROTEIN YBBJ"/>
    <property type="match status" value="1"/>
</dbReference>
<dbReference type="Gene3D" id="2.40.50.140">
    <property type="entry name" value="Nucleic acid-binding proteins"/>
    <property type="match status" value="1"/>
</dbReference>
<dbReference type="InterPro" id="IPR002810">
    <property type="entry name" value="NfeD-like_C"/>
</dbReference>
<dbReference type="InParanoid" id="E8R0T3"/>
<keyword evidence="4 6" id="KW-0472">Membrane</keyword>
<dbReference type="KEGG" id="ipa:Isop_1695"/>
<name>E8R0T3_ISOPI</name>
<evidence type="ECO:0000313" key="8">
    <source>
        <dbReference type="EMBL" id="ADV62279.1"/>
    </source>
</evidence>
<gene>
    <name evidence="8" type="ordered locus">Isop_1695</name>
</gene>
<dbReference type="eggNOG" id="COG1030">
    <property type="taxonomic scope" value="Bacteria"/>
</dbReference>
<dbReference type="PANTHER" id="PTHR33507">
    <property type="entry name" value="INNER MEMBRANE PROTEIN YBBJ"/>
    <property type="match status" value="1"/>
</dbReference>
<feature type="transmembrane region" description="Helical" evidence="6">
    <location>
        <begin position="31"/>
        <end position="48"/>
    </location>
</feature>
<accession>E8R0T3</accession>
<feature type="transmembrane region" description="Helical" evidence="6">
    <location>
        <begin position="6"/>
        <end position="26"/>
    </location>
</feature>
<evidence type="ECO:0000256" key="2">
    <source>
        <dbReference type="ARBA" id="ARBA00022692"/>
    </source>
</evidence>
<reference key="1">
    <citation type="submission" date="2010-11" db="EMBL/GenBank/DDBJ databases">
        <title>The complete sequence of chromosome of Isophaera pallida ATCC 43644.</title>
        <authorList>
            <consortium name="US DOE Joint Genome Institute (JGI-PGF)"/>
            <person name="Lucas S."/>
            <person name="Copeland A."/>
            <person name="Lapidus A."/>
            <person name="Bruce D."/>
            <person name="Goodwin L."/>
            <person name="Pitluck S."/>
            <person name="Kyrpides N."/>
            <person name="Mavromatis K."/>
            <person name="Pagani I."/>
            <person name="Ivanova N."/>
            <person name="Saunders E."/>
            <person name="Brettin T."/>
            <person name="Detter J.C."/>
            <person name="Han C."/>
            <person name="Tapia R."/>
            <person name="Land M."/>
            <person name="Hauser L."/>
            <person name="Markowitz V."/>
            <person name="Cheng J.-F."/>
            <person name="Hugenholtz P."/>
            <person name="Woyke T."/>
            <person name="Wu D."/>
            <person name="Eisen J.A."/>
        </authorList>
    </citation>
    <scope>NUCLEOTIDE SEQUENCE</scope>
    <source>
        <strain>ATCC 43644</strain>
    </source>
</reference>
<protein>
    <recommendedName>
        <fullName evidence="7">NfeD-like C-terminal domain-containing protein</fullName>
    </recommendedName>
</protein>
<evidence type="ECO:0000256" key="1">
    <source>
        <dbReference type="ARBA" id="ARBA00004141"/>
    </source>
</evidence>
<evidence type="ECO:0000256" key="5">
    <source>
        <dbReference type="SAM" id="MobiDB-lite"/>
    </source>
</evidence>
<comment type="subcellular location">
    <subcellularLocation>
        <location evidence="1">Membrane</location>
        <topology evidence="1">Multi-pass membrane protein</topology>
    </subcellularLocation>
</comment>
<evidence type="ECO:0000313" key="9">
    <source>
        <dbReference type="Proteomes" id="UP000008631"/>
    </source>
</evidence>
<dbReference type="OrthoDB" id="283587at2"/>
<dbReference type="HOGENOM" id="CLU_087257_1_0_0"/>
<dbReference type="RefSeq" id="WP_013564567.1">
    <property type="nucleotide sequence ID" value="NC_014962.1"/>
</dbReference>
<dbReference type="Proteomes" id="UP000008631">
    <property type="component" value="Chromosome"/>
</dbReference>